<reference evidence="1 2" key="1">
    <citation type="journal article" date="2022" name="DNA Res.">
        <title>Chromosomal-level genome assembly of the orchid tree Bauhinia variegata (Leguminosae; Cercidoideae) supports the allotetraploid origin hypothesis of Bauhinia.</title>
        <authorList>
            <person name="Zhong Y."/>
            <person name="Chen Y."/>
            <person name="Zheng D."/>
            <person name="Pang J."/>
            <person name="Liu Y."/>
            <person name="Luo S."/>
            <person name="Meng S."/>
            <person name="Qian L."/>
            <person name="Wei D."/>
            <person name="Dai S."/>
            <person name="Zhou R."/>
        </authorList>
    </citation>
    <scope>NUCLEOTIDE SEQUENCE [LARGE SCALE GENOMIC DNA]</scope>
    <source>
        <strain evidence="1">BV-YZ2020</strain>
    </source>
</reference>
<accession>A0ACB9LBS1</accession>
<gene>
    <name evidence="1" type="ORF">L6164_030162</name>
</gene>
<dbReference type="Proteomes" id="UP000828941">
    <property type="component" value="Chromosome 12"/>
</dbReference>
<comment type="caution">
    <text evidence="1">The sequence shown here is derived from an EMBL/GenBank/DDBJ whole genome shotgun (WGS) entry which is preliminary data.</text>
</comment>
<name>A0ACB9LBS1_BAUVA</name>
<dbReference type="EMBL" id="CM039437">
    <property type="protein sequence ID" value="KAI4306922.1"/>
    <property type="molecule type" value="Genomic_DNA"/>
</dbReference>
<sequence length="216" mass="24084">MEAQRRVLRSSTRTRKPLSDCTNNLDSHIRGFSQSSSSSVVKPLNPTLASVFKNAFGKINRPATTPSSSSKASLNASSPSSLSLSDVATPSRPPKSFSLSGSVERETFEPITVYSRRKTSDKKKRKGKTATVPFSGRPMPEIVNNCSVKSNDVEGVDLPKPLKVPCKKRQRVKSSKQDVPKNRLLEDFIKEQRAYFDEIDKFELQEEEVESVYELD</sequence>
<evidence type="ECO:0000313" key="1">
    <source>
        <dbReference type="EMBL" id="KAI4306922.1"/>
    </source>
</evidence>
<evidence type="ECO:0000313" key="2">
    <source>
        <dbReference type="Proteomes" id="UP000828941"/>
    </source>
</evidence>
<proteinExistence type="predicted"/>
<keyword evidence="2" id="KW-1185">Reference proteome</keyword>
<protein>
    <submittedName>
        <fullName evidence="1">Uncharacterized protein</fullName>
    </submittedName>
</protein>
<organism evidence="1 2">
    <name type="scientific">Bauhinia variegata</name>
    <name type="common">Purple orchid tree</name>
    <name type="synonym">Phanera variegata</name>
    <dbReference type="NCBI Taxonomy" id="167791"/>
    <lineage>
        <taxon>Eukaryota</taxon>
        <taxon>Viridiplantae</taxon>
        <taxon>Streptophyta</taxon>
        <taxon>Embryophyta</taxon>
        <taxon>Tracheophyta</taxon>
        <taxon>Spermatophyta</taxon>
        <taxon>Magnoliopsida</taxon>
        <taxon>eudicotyledons</taxon>
        <taxon>Gunneridae</taxon>
        <taxon>Pentapetalae</taxon>
        <taxon>rosids</taxon>
        <taxon>fabids</taxon>
        <taxon>Fabales</taxon>
        <taxon>Fabaceae</taxon>
        <taxon>Cercidoideae</taxon>
        <taxon>Cercideae</taxon>
        <taxon>Bauhiniinae</taxon>
        <taxon>Bauhinia</taxon>
    </lineage>
</organism>